<evidence type="ECO:0000313" key="2">
    <source>
        <dbReference type="EMBL" id="KZZ96493.1"/>
    </source>
</evidence>
<keyword evidence="3" id="KW-1185">Reference proteome</keyword>
<dbReference type="AlphaFoldDB" id="A0A162IPP0"/>
<accession>A0A162IPP0</accession>
<gene>
    <name evidence="2" type="ORF">AAL_03722</name>
</gene>
<feature type="signal peptide" evidence="1">
    <location>
        <begin position="1"/>
        <end position="19"/>
    </location>
</feature>
<comment type="caution">
    <text evidence="2">The sequence shown here is derived from an EMBL/GenBank/DDBJ whole genome shotgun (WGS) entry which is preliminary data.</text>
</comment>
<dbReference type="EMBL" id="AZGY01000007">
    <property type="protein sequence ID" value="KZZ96493.1"/>
    <property type="molecule type" value="Genomic_DNA"/>
</dbReference>
<sequence>MHPAGILISIFALLRLVASSPTPRSALDWPTSHGVTCVEIDTFDTCASPAPDQDRTAESLF</sequence>
<evidence type="ECO:0000256" key="1">
    <source>
        <dbReference type="SAM" id="SignalP"/>
    </source>
</evidence>
<proteinExistence type="predicted"/>
<reference evidence="2 3" key="1">
    <citation type="journal article" date="2016" name="Genome Biol. Evol.">
        <title>Divergent and convergent evolution of fungal pathogenicity.</title>
        <authorList>
            <person name="Shang Y."/>
            <person name="Xiao G."/>
            <person name="Zheng P."/>
            <person name="Cen K."/>
            <person name="Zhan S."/>
            <person name="Wang C."/>
        </authorList>
    </citation>
    <scope>NUCLEOTIDE SEQUENCE [LARGE SCALE GENOMIC DNA]</scope>
    <source>
        <strain evidence="2 3">RCEF 2490</strain>
    </source>
</reference>
<keyword evidence="1" id="KW-0732">Signal</keyword>
<dbReference type="Proteomes" id="UP000078544">
    <property type="component" value="Unassembled WGS sequence"/>
</dbReference>
<protein>
    <submittedName>
        <fullName evidence="2">Uncharacterized protein</fullName>
    </submittedName>
</protein>
<name>A0A162IPP0_9HYPO</name>
<organism evidence="2 3">
    <name type="scientific">Moelleriella libera RCEF 2490</name>
    <dbReference type="NCBI Taxonomy" id="1081109"/>
    <lineage>
        <taxon>Eukaryota</taxon>
        <taxon>Fungi</taxon>
        <taxon>Dikarya</taxon>
        <taxon>Ascomycota</taxon>
        <taxon>Pezizomycotina</taxon>
        <taxon>Sordariomycetes</taxon>
        <taxon>Hypocreomycetidae</taxon>
        <taxon>Hypocreales</taxon>
        <taxon>Clavicipitaceae</taxon>
        <taxon>Moelleriella</taxon>
    </lineage>
</organism>
<feature type="chain" id="PRO_5007835504" evidence="1">
    <location>
        <begin position="20"/>
        <end position="61"/>
    </location>
</feature>
<evidence type="ECO:0000313" key="3">
    <source>
        <dbReference type="Proteomes" id="UP000078544"/>
    </source>
</evidence>